<dbReference type="GeneID" id="102801662"/>
<evidence type="ECO:0000313" key="2">
    <source>
        <dbReference type="RefSeq" id="XP_006814180.1"/>
    </source>
</evidence>
<reference evidence="2" key="1">
    <citation type="submission" date="2025-08" db="UniProtKB">
        <authorList>
            <consortium name="RefSeq"/>
        </authorList>
    </citation>
    <scope>IDENTIFICATION</scope>
    <source>
        <tissue evidence="2">Testes</tissue>
    </source>
</reference>
<sequence>MEINARMFSPLLQIYRQCLQNGDPVEALLNMGSNMPVKSPEFKGSYGMNSMITTYTSGRADELLDYNEVNQVKEIRPLYASTDNVPLPNGDQGTMLAIADITAESYQGVLDKYEEICGRVVKMPQWSPSF</sequence>
<name>A0ABM0M2D9_SACKO</name>
<organism evidence="1 2">
    <name type="scientific">Saccoglossus kowalevskii</name>
    <name type="common">Acorn worm</name>
    <dbReference type="NCBI Taxonomy" id="10224"/>
    <lineage>
        <taxon>Eukaryota</taxon>
        <taxon>Metazoa</taxon>
        <taxon>Hemichordata</taxon>
        <taxon>Enteropneusta</taxon>
        <taxon>Harrimaniidae</taxon>
        <taxon>Saccoglossus</taxon>
    </lineage>
</organism>
<dbReference type="RefSeq" id="XP_006814180.1">
    <property type="nucleotide sequence ID" value="XM_006814117.1"/>
</dbReference>
<evidence type="ECO:0000313" key="1">
    <source>
        <dbReference type="Proteomes" id="UP000694865"/>
    </source>
</evidence>
<dbReference type="Proteomes" id="UP000694865">
    <property type="component" value="Unplaced"/>
</dbReference>
<keyword evidence="1" id="KW-1185">Reference proteome</keyword>
<protein>
    <submittedName>
        <fullName evidence="2">Uncharacterized protein LOC102801662</fullName>
    </submittedName>
</protein>
<accession>A0ABM0M2D9</accession>
<proteinExistence type="predicted"/>
<gene>
    <name evidence="2" type="primary">LOC102801662</name>
</gene>